<dbReference type="InterPro" id="IPR012340">
    <property type="entry name" value="NA-bd_OB-fold"/>
</dbReference>
<dbReference type="Pfam" id="PF02565">
    <property type="entry name" value="RecO_C"/>
    <property type="match status" value="1"/>
</dbReference>
<evidence type="ECO:0000256" key="1">
    <source>
        <dbReference type="ARBA" id="ARBA00007452"/>
    </source>
</evidence>
<gene>
    <name evidence="7 9" type="primary">recO</name>
    <name evidence="9" type="ORF">H8E80_06745</name>
</gene>
<comment type="caution">
    <text evidence="9">The sequence shown here is derived from an EMBL/GenBank/DDBJ whole genome shotgun (WGS) entry which is preliminary data.</text>
</comment>
<dbReference type="Pfam" id="PF11967">
    <property type="entry name" value="RecO_N"/>
    <property type="match status" value="1"/>
</dbReference>
<reference evidence="9 10" key="1">
    <citation type="submission" date="2020-08" db="EMBL/GenBank/DDBJ databases">
        <title>Bridging the membrane lipid divide: bacteria of the FCB group superphylum have the potential to synthesize archaeal ether lipids.</title>
        <authorList>
            <person name="Villanueva L."/>
            <person name="Von Meijenfeldt F.A.B."/>
            <person name="Westbye A.B."/>
            <person name="Yadav S."/>
            <person name="Hopmans E.C."/>
            <person name="Dutilh B.E."/>
            <person name="Sinninghe Damste J.S."/>
        </authorList>
    </citation>
    <scope>NUCLEOTIDE SEQUENCE [LARGE SCALE GENOMIC DNA]</scope>
    <source>
        <strain evidence="9">NIOZ-UU82</strain>
    </source>
</reference>
<keyword evidence="4 7" id="KW-0233">DNA recombination</keyword>
<evidence type="ECO:0000256" key="7">
    <source>
        <dbReference type="HAMAP-Rule" id="MF_00201"/>
    </source>
</evidence>
<dbReference type="AlphaFoldDB" id="A0A8J6TAM6"/>
<evidence type="ECO:0000256" key="4">
    <source>
        <dbReference type="ARBA" id="ARBA00023172"/>
    </source>
</evidence>
<dbReference type="SUPFAM" id="SSF57863">
    <property type="entry name" value="ArfGap/RecO-like zinc finger"/>
    <property type="match status" value="1"/>
</dbReference>
<evidence type="ECO:0000256" key="5">
    <source>
        <dbReference type="ARBA" id="ARBA00023204"/>
    </source>
</evidence>
<dbReference type="EMBL" id="JACNLL010000063">
    <property type="protein sequence ID" value="MBC8199726.1"/>
    <property type="molecule type" value="Genomic_DNA"/>
</dbReference>
<evidence type="ECO:0000256" key="3">
    <source>
        <dbReference type="ARBA" id="ARBA00022763"/>
    </source>
</evidence>
<dbReference type="Gene3D" id="2.40.50.140">
    <property type="entry name" value="Nucleic acid-binding proteins"/>
    <property type="match status" value="1"/>
</dbReference>
<dbReference type="InterPro" id="IPR003717">
    <property type="entry name" value="RecO"/>
</dbReference>
<dbReference type="SUPFAM" id="SSF50249">
    <property type="entry name" value="Nucleic acid-binding proteins"/>
    <property type="match status" value="1"/>
</dbReference>
<dbReference type="InterPro" id="IPR037278">
    <property type="entry name" value="ARFGAP/RecO"/>
</dbReference>
<dbReference type="HAMAP" id="MF_00201">
    <property type="entry name" value="RecO"/>
    <property type="match status" value="1"/>
</dbReference>
<dbReference type="GO" id="GO:0006302">
    <property type="term" value="P:double-strand break repair"/>
    <property type="evidence" value="ECO:0007669"/>
    <property type="project" value="TreeGrafter"/>
</dbReference>
<evidence type="ECO:0000259" key="8">
    <source>
        <dbReference type="Pfam" id="PF11967"/>
    </source>
</evidence>
<evidence type="ECO:0000256" key="6">
    <source>
        <dbReference type="ARBA" id="ARBA00033409"/>
    </source>
</evidence>
<dbReference type="InterPro" id="IPR042242">
    <property type="entry name" value="RecO_C"/>
</dbReference>
<comment type="similarity">
    <text evidence="1 7">Belongs to the RecO family.</text>
</comment>
<keyword evidence="5 7" id="KW-0234">DNA repair</keyword>
<protein>
    <recommendedName>
        <fullName evidence="2 7">DNA repair protein RecO</fullName>
    </recommendedName>
    <alternativeName>
        <fullName evidence="6 7">Recombination protein O</fullName>
    </alternativeName>
</protein>
<proteinExistence type="inferred from homology"/>
<name>A0A8J6TAM6_9BACT</name>
<dbReference type="NCBIfam" id="TIGR00613">
    <property type="entry name" value="reco"/>
    <property type="match status" value="1"/>
</dbReference>
<dbReference type="GO" id="GO:0043590">
    <property type="term" value="C:bacterial nucleoid"/>
    <property type="evidence" value="ECO:0007669"/>
    <property type="project" value="TreeGrafter"/>
</dbReference>
<dbReference type="Gene3D" id="1.20.1440.120">
    <property type="entry name" value="Recombination protein O, C-terminal domain"/>
    <property type="match status" value="1"/>
</dbReference>
<accession>A0A8J6TAM6</accession>
<dbReference type="PANTHER" id="PTHR33991">
    <property type="entry name" value="DNA REPAIR PROTEIN RECO"/>
    <property type="match status" value="1"/>
</dbReference>
<dbReference type="PANTHER" id="PTHR33991:SF1">
    <property type="entry name" value="DNA REPAIR PROTEIN RECO"/>
    <property type="match status" value="1"/>
</dbReference>
<evidence type="ECO:0000256" key="2">
    <source>
        <dbReference type="ARBA" id="ARBA00021310"/>
    </source>
</evidence>
<comment type="function">
    <text evidence="7">Involved in DNA repair and RecF pathway recombination.</text>
</comment>
<dbReference type="InterPro" id="IPR022572">
    <property type="entry name" value="DNA_rep/recomb_RecO_N"/>
</dbReference>
<dbReference type="Proteomes" id="UP000603545">
    <property type="component" value="Unassembled WGS sequence"/>
</dbReference>
<dbReference type="GO" id="GO:0006310">
    <property type="term" value="P:DNA recombination"/>
    <property type="evidence" value="ECO:0007669"/>
    <property type="project" value="UniProtKB-UniRule"/>
</dbReference>
<sequence length="273" mass="30962">MSSFSTPAIMLRRTDFGDYDLIITFFTLNKGKIPVIAKSAKKSAKRFSGILELFSVLDIVCSTSRRPGLSILQEAALKHPFVGIRADVIKTAYASYWAELINEWMEEGGRQIQLYHLFQHVLCGLDLGQISDRALSIQFQIRFMAMSGLCPDLSLCSICKIKLEQMKKNEVVFDLKKGGLVCERCVTGSSRQISLSKGTIKQLLWIKSGDLDKVSRIRFSSQALKEGLEFMEMFVPYHLGKEPRSLAFLRQIRQGIGNREKRIEKREKGVCRV</sequence>
<evidence type="ECO:0000313" key="9">
    <source>
        <dbReference type="EMBL" id="MBC8199726.1"/>
    </source>
</evidence>
<evidence type="ECO:0000313" key="10">
    <source>
        <dbReference type="Proteomes" id="UP000603545"/>
    </source>
</evidence>
<keyword evidence="3 7" id="KW-0227">DNA damage</keyword>
<feature type="domain" description="DNA replication/recombination mediator RecO N-terminal" evidence="8">
    <location>
        <begin position="1"/>
        <end position="81"/>
    </location>
</feature>
<organism evidence="9 10">
    <name type="scientific">Candidatus Desulfaltia bathyphila</name>
    <dbReference type="NCBI Taxonomy" id="2841697"/>
    <lineage>
        <taxon>Bacteria</taxon>
        <taxon>Pseudomonadati</taxon>
        <taxon>Thermodesulfobacteriota</taxon>
        <taxon>Desulfobacteria</taxon>
        <taxon>Desulfobacterales</taxon>
        <taxon>Desulfobacterales incertae sedis</taxon>
        <taxon>Candidatus Desulfaltia</taxon>
    </lineage>
</organism>